<dbReference type="EMBL" id="BSYO01000015">
    <property type="protein sequence ID" value="GMH15499.1"/>
    <property type="molecule type" value="Genomic_DNA"/>
</dbReference>
<dbReference type="AlphaFoldDB" id="A0AAD3SRA4"/>
<dbReference type="Proteomes" id="UP001279734">
    <property type="component" value="Unassembled WGS sequence"/>
</dbReference>
<gene>
    <name evidence="2" type="ORF">Nepgr_017340</name>
</gene>
<name>A0AAD3SRA4_NEPGR</name>
<feature type="region of interest" description="Disordered" evidence="1">
    <location>
        <begin position="37"/>
        <end position="67"/>
    </location>
</feature>
<proteinExistence type="predicted"/>
<feature type="region of interest" description="Disordered" evidence="1">
    <location>
        <begin position="311"/>
        <end position="342"/>
    </location>
</feature>
<comment type="caution">
    <text evidence="2">The sequence shown here is derived from an EMBL/GenBank/DDBJ whole genome shotgun (WGS) entry which is preliminary data.</text>
</comment>
<sequence>MAGLSGASSARDRPYSPSLGPGVGPSVVSFPLSAASSQNLEGPSFTVEPPKSVVSPCENPSFSNPDGFPPLPAARSPPLLGLPSSSLKVFGEAPSQVQECAIASVSPLVLEQIVGFDYESVDEVFGEDDCNYVLTNARCGAVKEGEPSSELVLSSQNAIIVDGDVEANLMVGEAGSSSFPHDPIDLKDPSVEDPIVLQIQGKSPVQQICEHQNQLPVESYPGSSTTLLTLEKHLPQIGLQVSSSSNANANCFDGGAGIVQESQHCGLAHLGIPCSESRLAKLRRNVWQAMGVVSEGVQSDTSVKVVCPSLEGGDNSSYPAKSDLPPPIGSELKLDLRKQKGP</sequence>
<accession>A0AAD3SRA4</accession>
<keyword evidence="3" id="KW-1185">Reference proteome</keyword>
<feature type="region of interest" description="Disordered" evidence="1">
    <location>
        <begin position="1"/>
        <end position="21"/>
    </location>
</feature>
<protein>
    <submittedName>
        <fullName evidence="2">Uncharacterized protein</fullName>
    </submittedName>
</protein>
<evidence type="ECO:0000313" key="2">
    <source>
        <dbReference type="EMBL" id="GMH15499.1"/>
    </source>
</evidence>
<evidence type="ECO:0000256" key="1">
    <source>
        <dbReference type="SAM" id="MobiDB-lite"/>
    </source>
</evidence>
<feature type="compositionally biased region" description="Basic and acidic residues" evidence="1">
    <location>
        <begin position="332"/>
        <end position="342"/>
    </location>
</feature>
<evidence type="ECO:0000313" key="3">
    <source>
        <dbReference type="Proteomes" id="UP001279734"/>
    </source>
</evidence>
<organism evidence="2 3">
    <name type="scientific">Nepenthes gracilis</name>
    <name type="common">Slender pitcher plant</name>
    <dbReference type="NCBI Taxonomy" id="150966"/>
    <lineage>
        <taxon>Eukaryota</taxon>
        <taxon>Viridiplantae</taxon>
        <taxon>Streptophyta</taxon>
        <taxon>Embryophyta</taxon>
        <taxon>Tracheophyta</taxon>
        <taxon>Spermatophyta</taxon>
        <taxon>Magnoliopsida</taxon>
        <taxon>eudicotyledons</taxon>
        <taxon>Gunneridae</taxon>
        <taxon>Pentapetalae</taxon>
        <taxon>Caryophyllales</taxon>
        <taxon>Nepenthaceae</taxon>
        <taxon>Nepenthes</taxon>
    </lineage>
</organism>
<reference evidence="2" key="1">
    <citation type="submission" date="2023-05" db="EMBL/GenBank/DDBJ databases">
        <title>Nepenthes gracilis genome sequencing.</title>
        <authorList>
            <person name="Fukushima K."/>
        </authorList>
    </citation>
    <scope>NUCLEOTIDE SEQUENCE</scope>
    <source>
        <strain evidence="2">SING2019-196</strain>
    </source>
</reference>